<protein>
    <recommendedName>
        <fullName evidence="10">RNA polymerase sigma factor</fullName>
    </recommendedName>
</protein>
<evidence type="ECO:0000313" key="8">
    <source>
        <dbReference type="EMBL" id="KHK91564.1"/>
    </source>
</evidence>
<name>A0A0B1ZQN6_9SPHN</name>
<dbReference type="SUPFAM" id="SSF88946">
    <property type="entry name" value="Sigma2 domain of RNA polymerase sigma factors"/>
    <property type="match status" value="1"/>
</dbReference>
<dbReference type="InterPro" id="IPR036388">
    <property type="entry name" value="WH-like_DNA-bd_sf"/>
</dbReference>
<dbReference type="PANTHER" id="PTHR43133">
    <property type="entry name" value="RNA POLYMERASE ECF-TYPE SIGMA FACTO"/>
    <property type="match status" value="1"/>
</dbReference>
<dbReference type="GO" id="GO:0006352">
    <property type="term" value="P:DNA-templated transcription initiation"/>
    <property type="evidence" value="ECO:0007669"/>
    <property type="project" value="InterPro"/>
</dbReference>
<dbReference type="InterPro" id="IPR013325">
    <property type="entry name" value="RNA_pol_sigma_r2"/>
</dbReference>
<evidence type="ECO:0000313" key="9">
    <source>
        <dbReference type="Proteomes" id="UP000031057"/>
    </source>
</evidence>
<evidence type="ECO:0000256" key="3">
    <source>
        <dbReference type="ARBA" id="ARBA00023082"/>
    </source>
</evidence>
<feature type="domain" description="RNA polymerase sigma-70 region 2" evidence="6">
    <location>
        <begin position="22"/>
        <end position="87"/>
    </location>
</feature>
<gene>
    <name evidence="8" type="ORF">LK12_12180</name>
</gene>
<keyword evidence="9" id="KW-1185">Reference proteome</keyword>
<dbReference type="Pfam" id="PF08281">
    <property type="entry name" value="Sigma70_r4_2"/>
    <property type="match status" value="1"/>
</dbReference>
<dbReference type="InterPro" id="IPR007627">
    <property type="entry name" value="RNA_pol_sigma70_r2"/>
</dbReference>
<dbReference type="InterPro" id="IPR013324">
    <property type="entry name" value="RNA_pol_sigma_r3/r4-like"/>
</dbReference>
<dbReference type="RefSeq" id="WP_039284005.1">
    <property type="nucleotide sequence ID" value="NZ_JTDI01000003.1"/>
</dbReference>
<sequence length="180" mass="20411">MDEAQLVAAAKRGDRRAFDAIVAGHAPRLIRLASRMLGGEADAEDAVQNAMASAWLSLHRFDSDKPMGPWLTTITINKCRDAMRGRSLRRFFRQGEDDSAEMIADPAPGQDRRLSDRQMLLLVQREITRLPRRLREPFVLVTFDGRSQAEAGAILGISEKAVETRIYRARSRLREKFENF</sequence>
<evidence type="ECO:0000256" key="4">
    <source>
        <dbReference type="ARBA" id="ARBA00023125"/>
    </source>
</evidence>
<evidence type="ECO:0008006" key="10">
    <source>
        <dbReference type="Google" id="ProtNLM"/>
    </source>
</evidence>
<dbReference type="OrthoDB" id="7041663at2"/>
<dbReference type="STRING" id="1348853.LK12_12180"/>
<evidence type="ECO:0000256" key="5">
    <source>
        <dbReference type="ARBA" id="ARBA00023163"/>
    </source>
</evidence>
<dbReference type="EMBL" id="JTDI01000003">
    <property type="protein sequence ID" value="KHK91564.1"/>
    <property type="molecule type" value="Genomic_DNA"/>
</dbReference>
<dbReference type="CDD" id="cd06171">
    <property type="entry name" value="Sigma70_r4"/>
    <property type="match status" value="1"/>
</dbReference>
<dbReference type="NCBIfam" id="TIGR02937">
    <property type="entry name" value="sigma70-ECF"/>
    <property type="match status" value="1"/>
</dbReference>
<reference evidence="8 9" key="1">
    <citation type="submission" date="2014-10" db="EMBL/GenBank/DDBJ databases">
        <title>Genome sequence of Novosphingobium malaysiense MUSC 273(T).</title>
        <authorList>
            <person name="Lee L.-H."/>
        </authorList>
    </citation>
    <scope>NUCLEOTIDE SEQUENCE [LARGE SCALE GENOMIC DNA]</scope>
    <source>
        <strain evidence="8 9">MUSC 273</strain>
    </source>
</reference>
<dbReference type="Gene3D" id="1.10.10.10">
    <property type="entry name" value="Winged helix-like DNA-binding domain superfamily/Winged helix DNA-binding domain"/>
    <property type="match status" value="1"/>
</dbReference>
<dbReference type="PANTHER" id="PTHR43133:SF8">
    <property type="entry name" value="RNA POLYMERASE SIGMA FACTOR HI_1459-RELATED"/>
    <property type="match status" value="1"/>
</dbReference>
<evidence type="ECO:0000259" key="7">
    <source>
        <dbReference type="Pfam" id="PF08281"/>
    </source>
</evidence>
<dbReference type="InterPro" id="IPR039425">
    <property type="entry name" value="RNA_pol_sigma-70-like"/>
</dbReference>
<proteinExistence type="inferred from homology"/>
<comment type="similarity">
    <text evidence="1">Belongs to the sigma-70 factor family. ECF subfamily.</text>
</comment>
<organism evidence="8 9">
    <name type="scientific">Novosphingobium malaysiense</name>
    <dbReference type="NCBI Taxonomy" id="1348853"/>
    <lineage>
        <taxon>Bacteria</taxon>
        <taxon>Pseudomonadati</taxon>
        <taxon>Pseudomonadota</taxon>
        <taxon>Alphaproteobacteria</taxon>
        <taxon>Sphingomonadales</taxon>
        <taxon>Sphingomonadaceae</taxon>
        <taxon>Novosphingobium</taxon>
    </lineage>
</organism>
<dbReference type="Gene3D" id="1.10.1740.10">
    <property type="match status" value="1"/>
</dbReference>
<dbReference type="GO" id="GO:0003677">
    <property type="term" value="F:DNA binding"/>
    <property type="evidence" value="ECO:0007669"/>
    <property type="project" value="UniProtKB-KW"/>
</dbReference>
<feature type="domain" description="RNA polymerase sigma factor 70 region 4 type 2" evidence="7">
    <location>
        <begin position="122"/>
        <end position="173"/>
    </location>
</feature>
<dbReference type="SUPFAM" id="SSF88659">
    <property type="entry name" value="Sigma3 and sigma4 domains of RNA polymerase sigma factors"/>
    <property type="match status" value="1"/>
</dbReference>
<dbReference type="GO" id="GO:0016987">
    <property type="term" value="F:sigma factor activity"/>
    <property type="evidence" value="ECO:0007669"/>
    <property type="project" value="UniProtKB-KW"/>
</dbReference>
<dbReference type="InterPro" id="IPR014284">
    <property type="entry name" value="RNA_pol_sigma-70_dom"/>
</dbReference>
<dbReference type="AlphaFoldDB" id="A0A0B1ZQN6"/>
<keyword evidence="3" id="KW-0731">Sigma factor</keyword>
<keyword evidence="2" id="KW-0805">Transcription regulation</keyword>
<dbReference type="Pfam" id="PF04542">
    <property type="entry name" value="Sigma70_r2"/>
    <property type="match status" value="1"/>
</dbReference>
<keyword evidence="4" id="KW-0238">DNA-binding</keyword>
<evidence type="ECO:0000256" key="1">
    <source>
        <dbReference type="ARBA" id="ARBA00010641"/>
    </source>
</evidence>
<accession>A0A0B1ZQN6</accession>
<evidence type="ECO:0000259" key="6">
    <source>
        <dbReference type="Pfam" id="PF04542"/>
    </source>
</evidence>
<dbReference type="InterPro" id="IPR013249">
    <property type="entry name" value="RNA_pol_sigma70_r4_t2"/>
</dbReference>
<dbReference type="Proteomes" id="UP000031057">
    <property type="component" value="Unassembled WGS sequence"/>
</dbReference>
<comment type="caution">
    <text evidence="8">The sequence shown here is derived from an EMBL/GenBank/DDBJ whole genome shotgun (WGS) entry which is preliminary data.</text>
</comment>
<keyword evidence="5" id="KW-0804">Transcription</keyword>
<evidence type="ECO:0000256" key="2">
    <source>
        <dbReference type="ARBA" id="ARBA00023015"/>
    </source>
</evidence>